<gene>
    <name evidence="1" type="ORF">L227DRAFT_325307</name>
</gene>
<proteinExistence type="predicted"/>
<organism evidence="1 2">
    <name type="scientific">Lentinus tigrinus ALCF2SS1-6</name>
    <dbReference type="NCBI Taxonomy" id="1328759"/>
    <lineage>
        <taxon>Eukaryota</taxon>
        <taxon>Fungi</taxon>
        <taxon>Dikarya</taxon>
        <taxon>Basidiomycota</taxon>
        <taxon>Agaricomycotina</taxon>
        <taxon>Agaricomycetes</taxon>
        <taxon>Polyporales</taxon>
        <taxon>Polyporaceae</taxon>
        <taxon>Lentinus</taxon>
    </lineage>
</organism>
<dbReference type="AlphaFoldDB" id="A0A5C2SM09"/>
<protein>
    <submittedName>
        <fullName evidence="1">Uncharacterized protein</fullName>
    </submittedName>
</protein>
<dbReference type="Proteomes" id="UP000313359">
    <property type="component" value="Unassembled WGS sequence"/>
</dbReference>
<sequence>MLVASTARTRCEALRHAHQITALAQYVYRASTFTADHRRPRSRYSFQSCAASDPGCPSTSRRALRIQICTSRAAAGRTRCGVVAKNRDCGHAQHGCSIVSSEPSNTMFASAIGTVTPAFPLVGHKRAPWPPTQQAGVFNWPQKAGEADQQGQAGLRMRHTPDHWPTPRAIRKQRVRDVGPTDVVLARYVSRACLESEMGTLCADTMEAHE</sequence>
<dbReference type="EMBL" id="ML122254">
    <property type="protein sequence ID" value="RPD64324.1"/>
    <property type="molecule type" value="Genomic_DNA"/>
</dbReference>
<accession>A0A5C2SM09</accession>
<evidence type="ECO:0000313" key="2">
    <source>
        <dbReference type="Proteomes" id="UP000313359"/>
    </source>
</evidence>
<reference evidence="1" key="1">
    <citation type="journal article" date="2018" name="Genome Biol. Evol.">
        <title>Genomics and development of Lentinus tigrinus, a white-rot wood-decaying mushroom with dimorphic fruiting bodies.</title>
        <authorList>
            <person name="Wu B."/>
            <person name="Xu Z."/>
            <person name="Knudson A."/>
            <person name="Carlson A."/>
            <person name="Chen N."/>
            <person name="Kovaka S."/>
            <person name="LaButti K."/>
            <person name="Lipzen A."/>
            <person name="Pennachio C."/>
            <person name="Riley R."/>
            <person name="Schakwitz W."/>
            <person name="Umezawa K."/>
            <person name="Ohm R.A."/>
            <person name="Grigoriev I.V."/>
            <person name="Nagy L.G."/>
            <person name="Gibbons J."/>
            <person name="Hibbett D."/>
        </authorList>
    </citation>
    <scope>NUCLEOTIDE SEQUENCE [LARGE SCALE GENOMIC DNA]</scope>
    <source>
        <strain evidence="1">ALCF2SS1-6</strain>
    </source>
</reference>
<name>A0A5C2SM09_9APHY</name>
<keyword evidence="2" id="KW-1185">Reference proteome</keyword>
<evidence type="ECO:0000313" key="1">
    <source>
        <dbReference type="EMBL" id="RPD64324.1"/>
    </source>
</evidence>